<keyword evidence="3" id="KW-1185">Reference proteome</keyword>
<proteinExistence type="predicted"/>
<dbReference type="RefSeq" id="WP_207971144.1">
    <property type="nucleotide sequence ID" value="NZ_CP071795.1"/>
</dbReference>
<name>A0ABX7SVT4_9FLAO</name>
<dbReference type="EMBL" id="CP071795">
    <property type="protein sequence ID" value="QTD36958.1"/>
    <property type="molecule type" value="Genomic_DNA"/>
</dbReference>
<organism evidence="2 3">
    <name type="scientific">Polaribacter batillariae</name>
    <dbReference type="NCBI Taxonomy" id="2808900"/>
    <lineage>
        <taxon>Bacteria</taxon>
        <taxon>Pseudomonadati</taxon>
        <taxon>Bacteroidota</taxon>
        <taxon>Flavobacteriia</taxon>
        <taxon>Flavobacteriales</taxon>
        <taxon>Flavobacteriaceae</taxon>
    </lineage>
</organism>
<dbReference type="Proteomes" id="UP000663935">
    <property type="component" value="Chromosome"/>
</dbReference>
<evidence type="ECO:0000313" key="2">
    <source>
        <dbReference type="EMBL" id="QTD36958.1"/>
    </source>
</evidence>
<evidence type="ECO:0000313" key="3">
    <source>
        <dbReference type="Proteomes" id="UP000663935"/>
    </source>
</evidence>
<reference evidence="2 3" key="1">
    <citation type="submission" date="2021-03" db="EMBL/GenBank/DDBJ databases">
        <title>Complete genome of Polaribacter_sp.G4M1.</title>
        <authorList>
            <person name="Jeong S.W."/>
            <person name="Bae J.W."/>
        </authorList>
    </citation>
    <scope>NUCLEOTIDE SEQUENCE [LARGE SCALE GENOMIC DNA]</scope>
    <source>
        <strain evidence="2 3">G4M1</strain>
    </source>
</reference>
<feature type="signal peptide" evidence="1">
    <location>
        <begin position="1"/>
        <end position="19"/>
    </location>
</feature>
<evidence type="ECO:0000256" key="1">
    <source>
        <dbReference type="SAM" id="SignalP"/>
    </source>
</evidence>
<sequence length="263" mass="30453">MKKQIFIVTLFLVSFYATGQQKNINNYKYIIVPEKLDFLKQADQYQTSSLTKFLLQKNGFDVYLSNENHPEEVTKDRCSALYANIENKSSMFSTKVLIQLKNCFDKVVYTSEIGKSREKDYKKSYQEAIRNAHNSMSELKYEALPETAKRLEINEEKKLPSTSKIEKKPIKVIPSTSTSKKAIESAENVKEVASNILYAQVRENGYQLINTKPEVVFLLLNTNVKEVFVIKDKNGILYKNGTIWVAEYYKNNVLISEEYQVKF</sequence>
<accession>A0ABX7SVT4</accession>
<gene>
    <name evidence="2" type="ORF">JL193_12590</name>
</gene>
<protein>
    <submittedName>
        <fullName evidence="2">Uncharacterized protein</fullName>
    </submittedName>
</protein>
<keyword evidence="1" id="KW-0732">Signal</keyword>
<feature type="chain" id="PRO_5045344405" evidence="1">
    <location>
        <begin position="20"/>
        <end position="263"/>
    </location>
</feature>